<feature type="transmembrane region" description="Helical" evidence="8">
    <location>
        <begin position="116"/>
        <end position="138"/>
    </location>
</feature>
<organism evidence="10 11">
    <name type="scientific">Mycolicibacterium litorale</name>
    <dbReference type="NCBI Taxonomy" id="758802"/>
    <lineage>
        <taxon>Bacteria</taxon>
        <taxon>Bacillati</taxon>
        <taxon>Actinomycetota</taxon>
        <taxon>Actinomycetes</taxon>
        <taxon>Mycobacteriales</taxon>
        <taxon>Mycobacteriaceae</taxon>
        <taxon>Mycolicibacterium</taxon>
    </lineage>
</organism>
<dbReference type="InterPro" id="IPR006153">
    <property type="entry name" value="Cation/H_exchanger_TM"/>
</dbReference>
<feature type="domain" description="Cation/H+ exchanger transmembrane" evidence="9">
    <location>
        <begin position="8"/>
        <end position="385"/>
    </location>
</feature>
<dbReference type="Pfam" id="PF00999">
    <property type="entry name" value="Na_H_Exchanger"/>
    <property type="match status" value="1"/>
</dbReference>
<gene>
    <name evidence="10" type="ORF">NIIDNTM18_45650</name>
</gene>
<keyword evidence="5 8" id="KW-1133">Transmembrane helix</keyword>
<keyword evidence="6" id="KW-0406">Ion transport</keyword>
<feature type="transmembrane region" description="Helical" evidence="8">
    <location>
        <begin position="87"/>
        <end position="110"/>
    </location>
</feature>
<evidence type="ECO:0000256" key="1">
    <source>
        <dbReference type="ARBA" id="ARBA00004651"/>
    </source>
</evidence>
<proteinExistence type="predicted"/>
<sequence>MLLSLIAVSAVLAGWAVVAGRLERWRLTAPMVIVLAGVLIGLATSDRVADTLNTEIAEHVAEIILAILLFVDATDVRGGLLGHEPKAALRILFIAMPLGIVTALILGLWLLPGSSWAVLLVIACIVVPIDFAPVSSILRDRRVPERVRNVLNVEAGYNDGIVSPVFIFALVLADEDTRADTPLQALEAAVPQAAKAIVIGLVIGAGLAIAANAAQHRGWMTTQSKRLVLVAAPLLTFGMSLAIDGNGFVSAFVCGIVFKYLRQSDDIRRDLELVDDVGFLLTVGMWFAFGATAVAILENGVPVGTVVFCLLALTLVRVGPVALGMVGTRFSRPERLLVGGLGPRGTTSIVFGLLAFNVLDGRDETTVGLVVVVCVLGSVILHGVGAPAAAHTYAARQGSSREGEPTRAGK</sequence>
<dbReference type="Proteomes" id="UP000515734">
    <property type="component" value="Chromosome"/>
</dbReference>
<keyword evidence="3" id="KW-0050">Antiport</keyword>
<dbReference type="PANTHER" id="PTHR32507:SF8">
    <property type="entry name" value="CNH1P"/>
    <property type="match status" value="1"/>
</dbReference>
<dbReference type="PANTHER" id="PTHR32507">
    <property type="entry name" value="NA(+)/H(+) ANTIPORTER 1"/>
    <property type="match status" value="1"/>
</dbReference>
<dbReference type="GO" id="GO:0005886">
    <property type="term" value="C:plasma membrane"/>
    <property type="evidence" value="ECO:0007669"/>
    <property type="project" value="UniProtKB-SubCell"/>
</dbReference>
<evidence type="ECO:0000256" key="4">
    <source>
        <dbReference type="ARBA" id="ARBA00022692"/>
    </source>
</evidence>
<feature type="transmembrane region" description="Helical" evidence="8">
    <location>
        <begin position="368"/>
        <end position="390"/>
    </location>
</feature>
<evidence type="ECO:0000259" key="9">
    <source>
        <dbReference type="Pfam" id="PF00999"/>
    </source>
</evidence>
<evidence type="ECO:0000256" key="6">
    <source>
        <dbReference type="ARBA" id="ARBA00023065"/>
    </source>
</evidence>
<feature type="transmembrane region" description="Helical" evidence="8">
    <location>
        <begin position="303"/>
        <end position="324"/>
    </location>
</feature>
<evidence type="ECO:0000256" key="3">
    <source>
        <dbReference type="ARBA" id="ARBA00022449"/>
    </source>
</evidence>
<dbReference type="GO" id="GO:1902600">
    <property type="term" value="P:proton transmembrane transport"/>
    <property type="evidence" value="ECO:0007669"/>
    <property type="project" value="InterPro"/>
</dbReference>
<evidence type="ECO:0000256" key="8">
    <source>
        <dbReference type="SAM" id="Phobius"/>
    </source>
</evidence>
<dbReference type="GO" id="GO:0015297">
    <property type="term" value="F:antiporter activity"/>
    <property type="evidence" value="ECO:0007669"/>
    <property type="project" value="UniProtKB-KW"/>
</dbReference>
<feature type="transmembrane region" description="Helical" evidence="8">
    <location>
        <begin position="234"/>
        <end position="261"/>
    </location>
</feature>
<evidence type="ECO:0000256" key="2">
    <source>
        <dbReference type="ARBA" id="ARBA00022448"/>
    </source>
</evidence>
<reference evidence="10 11" key="1">
    <citation type="submission" date="2020-07" db="EMBL/GenBank/DDBJ databases">
        <title>Complete genome sequence of Mycolicibacterium litorale like strain isolated from cardiac implantable electronic device infection.</title>
        <authorList>
            <person name="Fukano H."/>
            <person name="Miyama H."/>
            <person name="Hoshino Y."/>
        </authorList>
    </citation>
    <scope>NUCLEOTIDE SEQUENCE [LARGE SCALE GENOMIC DNA]</scope>
    <source>
        <strain evidence="10 11">NIIDNTM18</strain>
    </source>
</reference>
<dbReference type="EMBL" id="AP023287">
    <property type="protein sequence ID" value="BCI55287.1"/>
    <property type="molecule type" value="Genomic_DNA"/>
</dbReference>
<accession>A0A6S6PCD6</accession>
<name>A0A6S6PCD6_9MYCO</name>
<dbReference type="AlphaFoldDB" id="A0A6S6PCD6"/>
<feature type="transmembrane region" description="Helical" evidence="8">
    <location>
        <begin position="196"/>
        <end position="214"/>
    </location>
</feature>
<evidence type="ECO:0000313" key="10">
    <source>
        <dbReference type="EMBL" id="BCI55287.1"/>
    </source>
</evidence>
<feature type="transmembrane region" description="Helical" evidence="8">
    <location>
        <begin position="336"/>
        <end position="356"/>
    </location>
</feature>
<keyword evidence="2" id="KW-0813">Transport</keyword>
<protein>
    <submittedName>
        <fullName evidence="10">Sodium/hydrogen exchanger</fullName>
    </submittedName>
</protein>
<feature type="transmembrane region" description="Helical" evidence="8">
    <location>
        <begin position="26"/>
        <end position="44"/>
    </location>
</feature>
<evidence type="ECO:0000256" key="7">
    <source>
        <dbReference type="ARBA" id="ARBA00023136"/>
    </source>
</evidence>
<evidence type="ECO:0000313" key="11">
    <source>
        <dbReference type="Proteomes" id="UP000515734"/>
    </source>
</evidence>
<keyword evidence="4 8" id="KW-0812">Transmembrane</keyword>
<comment type="subcellular location">
    <subcellularLocation>
        <location evidence="1">Cell membrane</location>
        <topology evidence="1">Multi-pass membrane protein</topology>
    </subcellularLocation>
</comment>
<evidence type="ECO:0000256" key="5">
    <source>
        <dbReference type="ARBA" id="ARBA00022989"/>
    </source>
</evidence>
<dbReference type="RefSeq" id="WP_185293011.1">
    <property type="nucleotide sequence ID" value="NZ_AP023287.1"/>
</dbReference>
<feature type="transmembrane region" description="Helical" evidence="8">
    <location>
        <begin position="273"/>
        <end position="297"/>
    </location>
</feature>
<keyword evidence="7 8" id="KW-0472">Membrane</keyword>